<proteinExistence type="predicted"/>
<keyword evidence="3" id="KW-1185">Reference proteome</keyword>
<sequence length="61" mass="6726">MANSNTPKSESEKQLAHEAEMNRARDQERARSDGAGAEDREKRQRAMNPALMPKGDPASMA</sequence>
<accession>A0ABX2QMB7</accession>
<evidence type="ECO:0000313" key="2">
    <source>
        <dbReference type="EMBL" id="NVP58363.1"/>
    </source>
</evidence>
<feature type="region of interest" description="Disordered" evidence="1">
    <location>
        <begin position="1"/>
        <end position="61"/>
    </location>
</feature>
<dbReference type="RefSeq" id="WP_176952262.1">
    <property type="nucleotide sequence ID" value="NZ_JABXYK010000024.1"/>
</dbReference>
<dbReference type="Proteomes" id="UP000659172">
    <property type="component" value="Unassembled WGS sequence"/>
</dbReference>
<evidence type="ECO:0000313" key="3">
    <source>
        <dbReference type="Proteomes" id="UP000659172"/>
    </source>
</evidence>
<organism evidence="2 3">
    <name type="scientific">Mycoplana rhizolycopersici</name>
    <dbReference type="NCBI Taxonomy" id="2746702"/>
    <lineage>
        <taxon>Bacteria</taxon>
        <taxon>Pseudomonadati</taxon>
        <taxon>Pseudomonadota</taxon>
        <taxon>Alphaproteobacteria</taxon>
        <taxon>Hyphomicrobiales</taxon>
        <taxon>Rhizobiaceae</taxon>
        <taxon>Mycoplana</taxon>
    </lineage>
</organism>
<feature type="compositionally biased region" description="Basic and acidic residues" evidence="1">
    <location>
        <begin position="9"/>
        <end position="44"/>
    </location>
</feature>
<dbReference type="EMBL" id="JABXYK010000024">
    <property type="protein sequence ID" value="NVP58363.1"/>
    <property type="molecule type" value="Genomic_DNA"/>
</dbReference>
<comment type="caution">
    <text evidence="2">The sequence shown here is derived from an EMBL/GenBank/DDBJ whole genome shotgun (WGS) entry which is preliminary data.</text>
</comment>
<protein>
    <submittedName>
        <fullName evidence="2">Uncharacterized protein</fullName>
    </submittedName>
</protein>
<name>A0ABX2QMB7_9HYPH</name>
<gene>
    <name evidence="2" type="ORF">HV823_24305</name>
</gene>
<reference evidence="2 3" key="1">
    <citation type="submission" date="2020-06" db="EMBL/GenBank/DDBJ databases">
        <title>Rhizobium sp.nov. isolated from the tomato plant.</title>
        <authorList>
            <person name="Thin K.K."/>
            <person name="Zhang X."/>
            <person name="He S."/>
        </authorList>
    </citation>
    <scope>NUCLEOTIDE SEQUENCE [LARGE SCALE GENOMIC DNA]</scope>
    <source>
        <strain evidence="2 3">DBTS2</strain>
    </source>
</reference>
<evidence type="ECO:0000256" key="1">
    <source>
        <dbReference type="SAM" id="MobiDB-lite"/>
    </source>
</evidence>